<evidence type="ECO:0000313" key="2">
    <source>
        <dbReference type="EMBL" id="SUB14743.1"/>
    </source>
</evidence>
<keyword evidence="2" id="KW-0687">Ribonucleoprotein</keyword>
<sequence>MIREERLLKVLRAPHVSEKASSAMGKNQYHRSQSC</sequence>
<accession>A0A379AA10</accession>
<dbReference type="EMBL" id="UGSO01000001">
    <property type="protein sequence ID" value="SUB14743.1"/>
    <property type="molecule type" value="Genomic_DNA"/>
</dbReference>
<evidence type="ECO:0000256" key="1">
    <source>
        <dbReference type="SAM" id="MobiDB-lite"/>
    </source>
</evidence>
<protein>
    <submittedName>
        <fullName evidence="2">50S ribosomal protein L23</fullName>
    </submittedName>
</protein>
<proteinExistence type="predicted"/>
<evidence type="ECO:0000313" key="3">
    <source>
        <dbReference type="Proteomes" id="UP000254640"/>
    </source>
</evidence>
<dbReference type="Proteomes" id="UP000254640">
    <property type="component" value="Unassembled WGS sequence"/>
</dbReference>
<keyword evidence="2" id="KW-0689">Ribosomal protein</keyword>
<keyword evidence="3" id="KW-1185">Reference proteome</keyword>
<name>A0A379AA10_ENTAG</name>
<dbReference type="STRING" id="549.BEE12_04915"/>
<reference evidence="2 3" key="1">
    <citation type="submission" date="2018-06" db="EMBL/GenBank/DDBJ databases">
        <authorList>
            <consortium name="Pathogen Informatics"/>
            <person name="Doyle S."/>
        </authorList>
    </citation>
    <scope>NUCLEOTIDE SEQUENCE [LARGE SCALE GENOMIC DNA]</scope>
    <source>
        <strain evidence="2 3">NCTC9381</strain>
    </source>
</reference>
<gene>
    <name evidence="2" type="primary">rplW</name>
    <name evidence="2" type="ORF">NCTC9381_00593</name>
</gene>
<dbReference type="AlphaFoldDB" id="A0A379AA10"/>
<feature type="region of interest" description="Disordered" evidence="1">
    <location>
        <begin position="16"/>
        <end position="35"/>
    </location>
</feature>
<organism evidence="2 3">
    <name type="scientific">Enterobacter agglomerans</name>
    <name type="common">Erwinia herbicola</name>
    <name type="synonym">Pantoea agglomerans</name>
    <dbReference type="NCBI Taxonomy" id="549"/>
    <lineage>
        <taxon>Bacteria</taxon>
        <taxon>Pseudomonadati</taxon>
        <taxon>Pseudomonadota</taxon>
        <taxon>Gammaproteobacteria</taxon>
        <taxon>Enterobacterales</taxon>
        <taxon>Erwiniaceae</taxon>
        <taxon>Pantoea</taxon>
        <taxon>Pantoea agglomerans group</taxon>
    </lineage>
</organism>
<dbReference type="GO" id="GO:0005840">
    <property type="term" value="C:ribosome"/>
    <property type="evidence" value="ECO:0007669"/>
    <property type="project" value="UniProtKB-KW"/>
</dbReference>